<gene>
    <name evidence="1" type="ORF">VNO77_36890</name>
</gene>
<keyword evidence="2" id="KW-1185">Reference proteome</keyword>
<dbReference type="Proteomes" id="UP001367508">
    <property type="component" value="Unassembled WGS sequence"/>
</dbReference>
<name>A0AAN9PUJ2_CANGL</name>
<organism evidence="1 2">
    <name type="scientific">Canavalia gladiata</name>
    <name type="common">Sword bean</name>
    <name type="synonym">Dolichos gladiatus</name>
    <dbReference type="NCBI Taxonomy" id="3824"/>
    <lineage>
        <taxon>Eukaryota</taxon>
        <taxon>Viridiplantae</taxon>
        <taxon>Streptophyta</taxon>
        <taxon>Embryophyta</taxon>
        <taxon>Tracheophyta</taxon>
        <taxon>Spermatophyta</taxon>
        <taxon>Magnoliopsida</taxon>
        <taxon>eudicotyledons</taxon>
        <taxon>Gunneridae</taxon>
        <taxon>Pentapetalae</taxon>
        <taxon>rosids</taxon>
        <taxon>fabids</taxon>
        <taxon>Fabales</taxon>
        <taxon>Fabaceae</taxon>
        <taxon>Papilionoideae</taxon>
        <taxon>50 kb inversion clade</taxon>
        <taxon>NPAAA clade</taxon>
        <taxon>indigoferoid/millettioid clade</taxon>
        <taxon>Phaseoleae</taxon>
        <taxon>Canavalia</taxon>
    </lineage>
</organism>
<proteinExistence type="predicted"/>
<sequence>MDWRMSYSANLSRRNYIGRVASEHGDYVDKGWIVRICLSWSTVAVSGNVATPSRGTREVPRSENERVSICASRTSFDFMEHEVFENKLKISREKKLGLNCNTNGGDFARASGLSRHGDLREAREASCGKLDKK</sequence>
<accession>A0AAN9PUJ2</accession>
<comment type="caution">
    <text evidence="1">The sequence shown here is derived from an EMBL/GenBank/DDBJ whole genome shotgun (WGS) entry which is preliminary data.</text>
</comment>
<evidence type="ECO:0000313" key="2">
    <source>
        <dbReference type="Proteomes" id="UP001367508"/>
    </source>
</evidence>
<dbReference type="AlphaFoldDB" id="A0AAN9PUJ2"/>
<evidence type="ECO:0000313" key="1">
    <source>
        <dbReference type="EMBL" id="KAK7312770.1"/>
    </source>
</evidence>
<protein>
    <submittedName>
        <fullName evidence="1">Uncharacterized protein</fullName>
    </submittedName>
</protein>
<reference evidence="1 2" key="1">
    <citation type="submission" date="2024-01" db="EMBL/GenBank/DDBJ databases">
        <title>The genomes of 5 underutilized Papilionoideae crops provide insights into root nodulation and disease resistanc.</title>
        <authorList>
            <person name="Jiang F."/>
        </authorList>
    </citation>
    <scope>NUCLEOTIDE SEQUENCE [LARGE SCALE GENOMIC DNA]</scope>
    <source>
        <strain evidence="1">LVBAO_FW01</strain>
        <tissue evidence="1">Leaves</tissue>
    </source>
</reference>
<dbReference type="EMBL" id="JAYMYQ010000009">
    <property type="protein sequence ID" value="KAK7312770.1"/>
    <property type="molecule type" value="Genomic_DNA"/>
</dbReference>